<dbReference type="OrthoDB" id="9796523at2"/>
<sequence length="195" mass="21753">MAARPHRRRPRRAENERGLVVAEGTETERQYVERLTQHLRRANVTVRTVGVGKDPRAVVKKCVEVRREAARRGKGYDWCVCLVDRDEHTTLPAAAALARAEGIPLLVTNLKFEVWLLWHAVDVAAPKTSDQLDELVRRHGLLDGKHIPPRFPIEGLDDAVARARRADPGMAQGRVGPDPSSAVPLLVRLVLGREP</sequence>
<dbReference type="EMBL" id="OCNE01000003">
    <property type="protein sequence ID" value="SOD61708.1"/>
    <property type="molecule type" value="Genomic_DNA"/>
</dbReference>
<accession>A0A286DST2</accession>
<reference evidence="1 2" key="1">
    <citation type="submission" date="2017-09" db="EMBL/GenBank/DDBJ databases">
        <authorList>
            <person name="Ehlers B."/>
            <person name="Leendertz F.H."/>
        </authorList>
    </citation>
    <scope>NUCLEOTIDE SEQUENCE [LARGE SCALE GENOMIC DNA]</scope>
    <source>
        <strain evidence="1 2">CGMCC 4.7095</strain>
    </source>
</reference>
<dbReference type="RefSeq" id="WP_097230196.1">
    <property type="nucleotide sequence ID" value="NZ_OCNE01000003.1"/>
</dbReference>
<protein>
    <submittedName>
        <fullName evidence="1">RloB-like protein</fullName>
    </submittedName>
</protein>
<dbReference type="InterPro" id="IPR025591">
    <property type="entry name" value="RloB"/>
</dbReference>
<keyword evidence="2" id="KW-1185">Reference proteome</keyword>
<evidence type="ECO:0000313" key="1">
    <source>
        <dbReference type="EMBL" id="SOD61708.1"/>
    </source>
</evidence>
<dbReference type="AlphaFoldDB" id="A0A286DST2"/>
<name>A0A286DST2_9ACTN</name>
<proteinExistence type="predicted"/>
<evidence type="ECO:0000313" key="2">
    <source>
        <dbReference type="Proteomes" id="UP000219072"/>
    </source>
</evidence>
<dbReference type="Proteomes" id="UP000219072">
    <property type="component" value="Unassembled WGS sequence"/>
</dbReference>
<dbReference type="Pfam" id="PF13707">
    <property type="entry name" value="RloB"/>
    <property type="match status" value="1"/>
</dbReference>
<gene>
    <name evidence="1" type="ORF">SAMN06297387_103320</name>
</gene>
<organism evidence="1 2">
    <name type="scientific">Streptomyces zhaozhouensis</name>
    <dbReference type="NCBI Taxonomy" id="1300267"/>
    <lineage>
        <taxon>Bacteria</taxon>
        <taxon>Bacillati</taxon>
        <taxon>Actinomycetota</taxon>
        <taxon>Actinomycetes</taxon>
        <taxon>Kitasatosporales</taxon>
        <taxon>Streptomycetaceae</taxon>
        <taxon>Streptomyces</taxon>
    </lineage>
</organism>